<evidence type="ECO:0000313" key="2">
    <source>
        <dbReference type="Proteomes" id="UP000267517"/>
    </source>
</evidence>
<dbReference type="Proteomes" id="UP000267517">
    <property type="component" value="Chromosome II"/>
</dbReference>
<evidence type="ECO:0000313" key="1">
    <source>
        <dbReference type="EMBL" id="BBA29609.1"/>
    </source>
</evidence>
<sequence length="322" mass="36818">MGETFVGYGVANGVSLIDFDAAFGGLEIPTGLDVLWLSFAEKKFYRFKQSFSKEIQEKTLKLFQKGKHDDDGRYNCFAVTLLPGGRIWLSLTGTYINSIVCDSLQGEEVKMSLKDFDADYYEAFKTLDSLCASGLLDFDGATENLKVNGIPLGLWDKYAKCYPYEIKITFEDKRAIITAESPRSMEFGVRTICYFPIGEEYDLKATKGIKDMAALKKMYLSWYVDDIDYTGEFFFDENEILKVYPEVFGPTGQMKPGVLNIEVSKYNNRFKISLVSGEKSYQLKDTKIHVFSKRQDEEDSSLQVVYNNYREIHSKNIRFIGE</sequence>
<gene>
    <name evidence="1" type="ORF">PMEL_200124</name>
</gene>
<accession>A0A250KIS6</accession>
<reference evidence="1 2" key="1">
    <citation type="submission" date="2017-05" db="EMBL/GenBank/DDBJ databases">
        <title>whole genome sequence of Prevotella melaninogenica GAI 07411.</title>
        <authorList>
            <person name="Kondo Y."/>
            <person name="Hoshino T."/>
        </authorList>
    </citation>
    <scope>NUCLEOTIDE SEQUENCE [LARGE SCALE GENOMIC DNA]</scope>
    <source>
        <strain evidence="1 2">GAI 07411</strain>
    </source>
</reference>
<proteinExistence type="predicted"/>
<dbReference type="EMBL" id="AP018050">
    <property type="protein sequence ID" value="BBA29609.1"/>
    <property type="molecule type" value="Genomic_DNA"/>
</dbReference>
<protein>
    <recommendedName>
        <fullName evidence="3">DUF2931 family protein</fullName>
    </recommendedName>
</protein>
<evidence type="ECO:0008006" key="3">
    <source>
        <dbReference type="Google" id="ProtNLM"/>
    </source>
</evidence>
<dbReference type="Pfam" id="PF11153">
    <property type="entry name" value="DUF2931"/>
    <property type="match status" value="1"/>
</dbReference>
<dbReference type="InterPro" id="IPR021326">
    <property type="entry name" value="DUF2931"/>
</dbReference>
<organism evidence="1 2">
    <name type="scientific">Prevotella melaninogenica</name>
    <dbReference type="NCBI Taxonomy" id="28132"/>
    <lineage>
        <taxon>Bacteria</taxon>
        <taxon>Pseudomonadati</taxon>
        <taxon>Bacteroidota</taxon>
        <taxon>Bacteroidia</taxon>
        <taxon>Bacteroidales</taxon>
        <taxon>Prevotellaceae</taxon>
        <taxon>Prevotella</taxon>
    </lineage>
</organism>
<name>A0A250KIS6_9BACT</name>
<dbReference type="AlphaFoldDB" id="A0A250KIS6"/>